<keyword evidence="3" id="KW-1185">Reference proteome</keyword>
<accession>A0ABS9PXN3</accession>
<reference evidence="2 3" key="1">
    <citation type="submission" date="2022-02" db="EMBL/GenBank/DDBJ databases">
        <title>Uncovering new skin microbiome diversity through culturing and metagenomics.</title>
        <authorList>
            <person name="Conlan S."/>
            <person name="Deming C."/>
            <person name="Nisc Comparative Sequencing Program N."/>
            <person name="Segre J.A."/>
        </authorList>
    </citation>
    <scope>NUCLEOTIDE SEQUENCE [LARGE SCALE GENOMIC DNA]</scope>
    <source>
        <strain evidence="2 3">ACRQZ</strain>
    </source>
</reference>
<dbReference type="Gene3D" id="2.40.110.10">
    <property type="entry name" value="Butyryl-CoA Dehydrogenase, subunit A, domain 2"/>
    <property type="match status" value="1"/>
</dbReference>
<proteinExistence type="predicted"/>
<evidence type="ECO:0000313" key="2">
    <source>
        <dbReference type="EMBL" id="MCG7320387.1"/>
    </source>
</evidence>
<organism evidence="2 3">
    <name type="scientific">Arsenicicoccus bolidensis</name>
    <dbReference type="NCBI Taxonomy" id="229480"/>
    <lineage>
        <taxon>Bacteria</taxon>
        <taxon>Bacillati</taxon>
        <taxon>Actinomycetota</taxon>
        <taxon>Actinomycetes</taxon>
        <taxon>Micrococcales</taxon>
        <taxon>Intrasporangiaceae</taxon>
        <taxon>Arsenicicoccus</taxon>
    </lineage>
</organism>
<feature type="compositionally biased region" description="Low complexity" evidence="1">
    <location>
        <begin position="250"/>
        <end position="268"/>
    </location>
</feature>
<dbReference type="Proteomes" id="UP001521931">
    <property type="component" value="Unassembled WGS sequence"/>
</dbReference>
<feature type="region of interest" description="Disordered" evidence="1">
    <location>
        <begin position="250"/>
        <end position="285"/>
    </location>
</feature>
<gene>
    <name evidence="2" type="ORF">MHL29_00535</name>
</gene>
<dbReference type="InterPro" id="IPR046373">
    <property type="entry name" value="Acyl-CoA_Oxase/DH_mid-dom_sf"/>
</dbReference>
<protein>
    <recommendedName>
        <fullName evidence="4">Acyl-CoA dehydrogenase</fullName>
    </recommendedName>
</protein>
<dbReference type="InterPro" id="IPR009100">
    <property type="entry name" value="AcylCoA_DH/oxidase_NM_dom_sf"/>
</dbReference>
<dbReference type="RefSeq" id="WP_239261358.1">
    <property type="nucleotide sequence ID" value="NZ_JAKRCV010000001.1"/>
</dbReference>
<name>A0ABS9PXN3_9MICO</name>
<evidence type="ECO:0008006" key="4">
    <source>
        <dbReference type="Google" id="ProtNLM"/>
    </source>
</evidence>
<dbReference type="SUPFAM" id="SSF56645">
    <property type="entry name" value="Acyl-CoA dehydrogenase NM domain-like"/>
    <property type="match status" value="1"/>
</dbReference>
<comment type="caution">
    <text evidence="2">The sequence shown here is derived from an EMBL/GenBank/DDBJ whole genome shotgun (WGS) entry which is preliminary data.</text>
</comment>
<evidence type="ECO:0000313" key="3">
    <source>
        <dbReference type="Proteomes" id="UP001521931"/>
    </source>
</evidence>
<dbReference type="EMBL" id="JAKRCV010000001">
    <property type="protein sequence ID" value="MCG7320387.1"/>
    <property type="molecule type" value="Genomic_DNA"/>
</dbReference>
<evidence type="ECO:0000256" key="1">
    <source>
        <dbReference type="SAM" id="MobiDB-lite"/>
    </source>
</evidence>
<sequence length="340" mass="35003">MTTADEPLSTLAPFPAALPDATLPALVASHDWACLDWPALLRALLAVGRTSIPLGRLTEGHVDAVRILAQAGREPHGGATYGVWASRSHATGVRATPVDGGWVLDGTLRFASGVGLIERALLPVWLDEERSVLLDLDVSTWQGDEDSWRTPAMIDSRSLTVPVQGVEATADAQVGDVGFYLGRPGFFPGGVGVAAVWAGGAARVADLTARATAGAPPAPARTARWGRIRTELACAAALLDTAGRVLASSEPDLGSSSASASSTEASPARGAGGRGQELSTEVRAGVAAPSRAVLEECRVLAGPAGMAFDGDLAQAIADLDLYVAQQNRDADQGYLGGLDR</sequence>